<feature type="transmembrane region" description="Helical" evidence="1">
    <location>
        <begin position="61"/>
        <end position="79"/>
    </location>
</feature>
<dbReference type="Proteomes" id="UP000664096">
    <property type="component" value="Unassembled WGS sequence"/>
</dbReference>
<comment type="caution">
    <text evidence="2">The sequence shown here is derived from an EMBL/GenBank/DDBJ whole genome shotgun (WGS) entry which is preliminary data.</text>
</comment>
<protein>
    <submittedName>
        <fullName evidence="2">Uncharacterized protein</fullName>
    </submittedName>
</protein>
<keyword evidence="1" id="KW-0812">Transmembrane</keyword>
<keyword evidence="1" id="KW-0472">Membrane</keyword>
<evidence type="ECO:0000313" key="3">
    <source>
        <dbReference type="Proteomes" id="UP000664096"/>
    </source>
</evidence>
<proteinExistence type="predicted"/>
<evidence type="ECO:0000313" key="2">
    <source>
        <dbReference type="EMBL" id="MBN9673648.1"/>
    </source>
</evidence>
<feature type="transmembrane region" description="Helical" evidence="1">
    <location>
        <begin position="6"/>
        <end position="26"/>
    </location>
</feature>
<reference evidence="2" key="1">
    <citation type="submission" date="2020-12" db="EMBL/GenBank/DDBJ databases">
        <title>Oil enriched cultivation method for isolating marine PHA-producing bacteria.</title>
        <authorList>
            <person name="Zheng W."/>
            <person name="Yu S."/>
            <person name="Huang Y."/>
        </authorList>
    </citation>
    <scope>NUCLEOTIDE SEQUENCE</scope>
    <source>
        <strain evidence="2">SY-2-12</strain>
    </source>
</reference>
<evidence type="ECO:0000256" key="1">
    <source>
        <dbReference type="SAM" id="Phobius"/>
    </source>
</evidence>
<accession>A0A939J4J7</accession>
<sequence>MSALSSSREVLLVRILLAIPVLNLFLKDALYGDNDAKYWFMGNVAMIWAASIYLFGYPAIILPALSMVPMAFLWILDVCR</sequence>
<dbReference type="EMBL" id="JAEKJZ010000007">
    <property type="protein sequence ID" value="MBN9673648.1"/>
    <property type="molecule type" value="Genomic_DNA"/>
</dbReference>
<organism evidence="2 3">
    <name type="scientific">Roseibium aggregatum</name>
    <dbReference type="NCBI Taxonomy" id="187304"/>
    <lineage>
        <taxon>Bacteria</taxon>
        <taxon>Pseudomonadati</taxon>
        <taxon>Pseudomonadota</taxon>
        <taxon>Alphaproteobacteria</taxon>
        <taxon>Hyphomicrobiales</taxon>
        <taxon>Stappiaceae</taxon>
        <taxon>Roseibium</taxon>
    </lineage>
</organism>
<dbReference type="RefSeq" id="WP_207143637.1">
    <property type="nucleotide sequence ID" value="NZ_JAEKJZ010000007.1"/>
</dbReference>
<dbReference type="AlphaFoldDB" id="A0A939J4J7"/>
<keyword evidence="1" id="KW-1133">Transmembrane helix</keyword>
<name>A0A939J4J7_9HYPH</name>
<gene>
    <name evidence="2" type="ORF">JF539_25045</name>
</gene>